<feature type="signal peptide" evidence="1">
    <location>
        <begin position="1"/>
        <end position="23"/>
    </location>
</feature>
<proteinExistence type="predicted"/>
<sequence length="115" mass="13003">MKFSIIIAIVFGLLSMTLMLIEANSTVWIHNKVTRGTWTHVSAAETKDGDSFDEDGDWAHHGYSVSIPNSVNSYWLKFSVTLSGEDNKWRGPILNNGDRCFHLHGTINTWKVFDC</sequence>
<organism evidence="2 3">
    <name type="scientific">Funneliformis caledonium</name>
    <dbReference type="NCBI Taxonomy" id="1117310"/>
    <lineage>
        <taxon>Eukaryota</taxon>
        <taxon>Fungi</taxon>
        <taxon>Fungi incertae sedis</taxon>
        <taxon>Mucoromycota</taxon>
        <taxon>Glomeromycotina</taxon>
        <taxon>Glomeromycetes</taxon>
        <taxon>Glomerales</taxon>
        <taxon>Glomeraceae</taxon>
        <taxon>Funneliformis</taxon>
    </lineage>
</organism>
<name>A0A9N8V9I9_9GLOM</name>
<protein>
    <submittedName>
        <fullName evidence="2">7601_t:CDS:1</fullName>
    </submittedName>
</protein>
<keyword evidence="1" id="KW-0732">Signal</keyword>
<feature type="chain" id="PRO_5040397865" evidence="1">
    <location>
        <begin position="24"/>
        <end position="115"/>
    </location>
</feature>
<reference evidence="2" key="1">
    <citation type="submission" date="2021-06" db="EMBL/GenBank/DDBJ databases">
        <authorList>
            <person name="Kallberg Y."/>
            <person name="Tangrot J."/>
            <person name="Rosling A."/>
        </authorList>
    </citation>
    <scope>NUCLEOTIDE SEQUENCE</scope>
    <source>
        <strain evidence="2">UK204</strain>
    </source>
</reference>
<dbReference type="Proteomes" id="UP000789570">
    <property type="component" value="Unassembled WGS sequence"/>
</dbReference>
<gene>
    <name evidence="2" type="ORF">FCALED_LOCUS839</name>
</gene>
<dbReference type="EMBL" id="CAJVPQ010000092">
    <property type="protein sequence ID" value="CAG8445147.1"/>
    <property type="molecule type" value="Genomic_DNA"/>
</dbReference>
<keyword evidence="3" id="KW-1185">Reference proteome</keyword>
<evidence type="ECO:0000256" key="1">
    <source>
        <dbReference type="SAM" id="SignalP"/>
    </source>
</evidence>
<dbReference type="OrthoDB" id="2306809at2759"/>
<comment type="caution">
    <text evidence="2">The sequence shown here is derived from an EMBL/GenBank/DDBJ whole genome shotgun (WGS) entry which is preliminary data.</text>
</comment>
<evidence type="ECO:0000313" key="3">
    <source>
        <dbReference type="Proteomes" id="UP000789570"/>
    </source>
</evidence>
<evidence type="ECO:0000313" key="2">
    <source>
        <dbReference type="EMBL" id="CAG8445147.1"/>
    </source>
</evidence>
<accession>A0A9N8V9I9</accession>
<dbReference type="AlphaFoldDB" id="A0A9N8V9I9"/>